<dbReference type="InterPro" id="IPR014729">
    <property type="entry name" value="Rossmann-like_a/b/a_fold"/>
</dbReference>
<organism evidence="3 4">
    <name type="scientific">Planosporangium mesophilum</name>
    <dbReference type="NCBI Taxonomy" id="689768"/>
    <lineage>
        <taxon>Bacteria</taxon>
        <taxon>Bacillati</taxon>
        <taxon>Actinomycetota</taxon>
        <taxon>Actinomycetes</taxon>
        <taxon>Micromonosporales</taxon>
        <taxon>Micromonosporaceae</taxon>
        <taxon>Planosporangium</taxon>
    </lineage>
</organism>
<accession>A0A8J3TH94</accession>
<feature type="domain" description="UspA" evidence="2">
    <location>
        <begin position="181"/>
        <end position="319"/>
    </location>
</feature>
<gene>
    <name evidence="3" type="ORF">Pme01_10470</name>
</gene>
<proteinExistence type="inferred from homology"/>
<feature type="domain" description="UspA" evidence="2">
    <location>
        <begin position="35"/>
        <end position="171"/>
    </location>
</feature>
<evidence type="ECO:0000259" key="2">
    <source>
        <dbReference type="Pfam" id="PF00582"/>
    </source>
</evidence>
<dbReference type="SUPFAM" id="SSF52402">
    <property type="entry name" value="Adenine nucleotide alpha hydrolases-like"/>
    <property type="match status" value="2"/>
</dbReference>
<evidence type="ECO:0000313" key="4">
    <source>
        <dbReference type="Proteomes" id="UP000599074"/>
    </source>
</evidence>
<evidence type="ECO:0000313" key="3">
    <source>
        <dbReference type="EMBL" id="GII21450.1"/>
    </source>
</evidence>
<reference evidence="3" key="1">
    <citation type="submission" date="2021-01" db="EMBL/GenBank/DDBJ databases">
        <title>Whole genome shotgun sequence of Planosporangium mesophilum NBRC 109066.</title>
        <authorList>
            <person name="Komaki H."/>
            <person name="Tamura T."/>
        </authorList>
    </citation>
    <scope>NUCLEOTIDE SEQUENCE</scope>
    <source>
        <strain evidence="3">NBRC 109066</strain>
    </source>
</reference>
<comment type="similarity">
    <text evidence="1">Belongs to the universal stress protein A family.</text>
</comment>
<dbReference type="PRINTS" id="PR01438">
    <property type="entry name" value="UNVRSLSTRESS"/>
</dbReference>
<dbReference type="Proteomes" id="UP000599074">
    <property type="component" value="Unassembled WGS sequence"/>
</dbReference>
<dbReference type="RefSeq" id="WP_168117106.1">
    <property type="nucleotide sequence ID" value="NZ_BOON01000007.1"/>
</dbReference>
<dbReference type="PANTHER" id="PTHR31964:SF113">
    <property type="entry name" value="USPA DOMAIN-CONTAINING PROTEIN"/>
    <property type="match status" value="1"/>
</dbReference>
<dbReference type="Gene3D" id="3.40.50.620">
    <property type="entry name" value="HUPs"/>
    <property type="match status" value="2"/>
</dbReference>
<sequence length="324" mass="34180">MNDRPWTAGYGARPPRIGAAAGADLDGRRGPWVTTRIVVGVDGSPPSEAALCWAAREAERRRAELVVLVVYNWRTSTVQIQVSHEFGEYVRDLAMSIMEAAVAEARTVAPHAHVHGAAVFGEPVRVLSEAGNDAEMLVVGGRGSGGFARLLAGSVSVQLAARMPVPVTVVRGRDDDCDETDPVVVGVDGSASADAATGLAFEEAAQRGCRLVAGFAYDVSTPPWTAGAPAAEYDTGRIQDELRAALVGHVARWHDKYPDVPVDYVVDQGSPAAVLTRWSRHAQLLVVGCHGHGATTGALPGAVWLQLIHHADCPVLIARSPENA</sequence>
<evidence type="ECO:0000256" key="1">
    <source>
        <dbReference type="ARBA" id="ARBA00008791"/>
    </source>
</evidence>
<dbReference type="Pfam" id="PF00582">
    <property type="entry name" value="Usp"/>
    <property type="match status" value="2"/>
</dbReference>
<dbReference type="EMBL" id="BOON01000007">
    <property type="protein sequence ID" value="GII21450.1"/>
    <property type="molecule type" value="Genomic_DNA"/>
</dbReference>
<comment type="caution">
    <text evidence="3">The sequence shown here is derived from an EMBL/GenBank/DDBJ whole genome shotgun (WGS) entry which is preliminary data.</text>
</comment>
<keyword evidence="4" id="KW-1185">Reference proteome</keyword>
<protein>
    <submittedName>
        <fullName evidence="3">Universal stress protein</fullName>
    </submittedName>
</protein>
<dbReference type="AlphaFoldDB" id="A0A8J3TH94"/>
<dbReference type="InterPro" id="IPR006015">
    <property type="entry name" value="Universal_stress_UspA"/>
</dbReference>
<dbReference type="PANTHER" id="PTHR31964">
    <property type="entry name" value="ADENINE NUCLEOTIDE ALPHA HYDROLASES-LIKE SUPERFAMILY PROTEIN"/>
    <property type="match status" value="1"/>
</dbReference>
<dbReference type="InterPro" id="IPR006016">
    <property type="entry name" value="UspA"/>
</dbReference>
<name>A0A8J3TH94_9ACTN</name>